<dbReference type="Pfam" id="PF03759">
    <property type="entry name" value="PRONE"/>
    <property type="match status" value="1"/>
</dbReference>
<evidence type="ECO:0000256" key="2">
    <source>
        <dbReference type="PROSITE-ProRule" id="PRU00663"/>
    </source>
</evidence>
<feature type="non-terminal residue" evidence="4">
    <location>
        <position position="1"/>
    </location>
</feature>
<proteinExistence type="predicted"/>
<dbReference type="PANTHER" id="PTHR33101">
    <property type="entry name" value="ROP GUANINE NUCLEOTIDE EXCHANGE FACTOR 1"/>
    <property type="match status" value="1"/>
</dbReference>
<evidence type="ECO:0000259" key="3">
    <source>
        <dbReference type="PROSITE" id="PS51334"/>
    </source>
</evidence>
<evidence type="ECO:0000256" key="1">
    <source>
        <dbReference type="ARBA" id="ARBA00022658"/>
    </source>
</evidence>
<dbReference type="Proteomes" id="UP000824469">
    <property type="component" value="Unassembled WGS sequence"/>
</dbReference>
<evidence type="ECO:0000313" key="4">
    <source>
        <dbReference type="EMBL" id="KAH9314976.1"/>
    </source>
</evidence>
<gene>
    <name evidence="4" type="ORF">KI387_023603</name>
</gene>
<keyword evidence="5" id="KW-1185">Reference proteome</keyword>
<dbReference type="InterPro" id="IPR005512">
    <property type="entry name" value="PRONE_dom"/>
</dbReference>
<organism evidence="4 5">
    <name type="scientific">Taxus chinensis</name>
    <name type="common">Chinese yew</name>
    <name type="synonym">Taxus wallichiana var. chinensis</name>
    <dbReference type="NCBI Taxonomy" id="29808"/>
    <lineage>
        <taxon>Eukaryota</taxon>
        <taxon>Viridiplantae</taxon>
        <taxon>Streptophyta</taxon>
        <taxon>Embryophyta</taxon>
        <taxon>Tracheophyta</taxon>
        <taxon>Spermatophyta</taxon>
        <taxon>Pinopsida</taxon>
        <taxon>Pinidae</taxon>
        <taxon>Conifers II</taxon>
        <taxon>Cupressales</taxon>
        <taxon>Taxaceae</taxon>
        <taxon>Taxus</taxon>
    </lineage>
</organism>
<dbReference type="AlphaFoldDB" id="A0AA38L835"/>
<evidence type="ECO:0000313" key="5">
    <source>
        <dbReference type="Proteomes" id="UP000824469"/>
    </source>
</evidence>
<comment type="caution">
    <text evidence="4">The sequence shown here is derived from an EMBL/GenBank/DDBJ whole genome shotgun (WGS) entry which is preliminary data.</text>
</comment>
<dbReference type="PROSITE" id="PS51334">
    <property type="entry name" value="PRONE"/>
    <property type="match status" value="1"/>
</dbReference>
<keyword evidence="1 2" id="KW-0344">Guanine-nucleotide releasing factor</keyword>
<dbReference type="InterPro" id="IPR038937">
    <property type="entry name" value="RopGEF"/>
</dbReference>
<dbReference type="EMBL" id="JAHRHJ020000005">
    <property type="protein sequence ID" value="KAH9314976.1"/>
    <property type="molecule type" value="Genomic_DNA"/>
</dbReference>
<dbReference type="GO" id="GO:0005085">
    <property type="term" value="F:guanyl-nucleotide exchange factor activity"/>
    <property type="evidence" value="ECO:0007669"/>
    <property type="project" value="UniProtKB-UniRule"/>
</dbReference>
<dbReference type="Gene3D" id="1.20.58.1310">
    <property type="entry name" value="PRONE domain, subdomain 2"/>
    <property type="match status" value="1"/>
</dbReference>
<protein>
    <recommendedName>
        <fullName evidence="3">PRONE domain-containing protein</fullName>
    </recommendedName>
</protein>
<dbReference type="PANTHER" id="PTHR33101:SF6">
    <property type="entry name" value="ROP GUANINE NUCLEOTIDE EXCHANGE FACTOR 1"/>
    <property type="match status" value="1"/>
</dbReference>
<name>A0AA38L835_TAXCH</name>
<accession>A0AA38L835</accession>
<reference evidence="4 5" key="1">
    <citation type="journal article" date="2021" name="Nat. Plants">
        <title>The Taxus genome provides insights into paclitaxel biosynthesis.</title>
        <authorList>
            <person name="Xiong X."/>
            <person name="Gou J."/>
            <person name="Liao Q."/>
            <person name="Li Y."/>
            <person name="Zhou Q."/>
            <person name="Bi G."/>
            <person name="Li C."/>
            <person name="Du R."/>
            <person name="Wang X."/>
            <person name="Sun T."/>
            <person name="Guo L."/>
            <person name="Liang H."/>
            <person name="Lu P."/>
            <person name="Wu Y."/>
            <person name="Zhang Z."/>
            <person name="Ro D.K."/>
            <person name="Shang Y."/>
            <person name="Huang S."/>
            <person name="Yan J."/>
        </authorList>
    </citation>
    <scope>NUCLEOTIDE SEQUENCE [LARGE SCALE GENOMIC DNA]</scope>
    <source>
        <strain evidence="4">Ta-2019</strain>
    </source>
</reference>
<sequence length="187" mass="20826">SHLHWSREIGWFVSVTYHIVEFVPSTVGPTRWKQYGDHGDKTALRSSYEYPGTPQIGCYVPLGGVSRNAKKILQIQRESVSRILKAAMAINAQASSKMEILDVYLEALPKTAKTSLGDALYRHITSDQFSPEALLSSLDASSEHNILDIMNRVEASIAVWNRKITKDNKNSGISSWGGSTNEKNELF</sequence>
<feature type="non-terminal residue" evidence="4">
    <location>
        <position position="187"/>
    </location>
</feature>
<feature type="domain" description="PRONE" evidence="3">
    <location>
        <begin position="60"/>
        <end position="187"/>
    </location>
</feature>